<dbReference type="Pfam" id="PF00583">
    <property type="entry name" value="Acetyltransf_1"/>
    <property type="match status" value="2"/>
</dbReference>
<keyword evidence="2" id="KW-0808">Transferase</keyword>
<organism evidence="2 3">
    <name type="scientific">Nocardioides aestuarii</name>
    <dbReference type="NCBI Taxonomy" id="252231"/>
    <lineage>
        <taxon>Bacteria</taxon>
        <taxon>Bacillati</taxon>
        <taxon>Actinomycetota</taxon>
        <taxon>Actinomycetes</taxon>
        <taxon>Propionibacteriales</taxon>
        <taxon>Nocardioidaceae</taxon>
        <taxon>Nocardioides</taxon>
    </lineage>
</organism>
<dbReference type="SUPFAM" id="SSF55729">
    <property type="entry name" value="Acyl-CoA N-acyltransferases (Nat)"/>
    <property type="match status" value="2"/>
</dbReference>
<reference evidence="3" key="1">
    <citation type="journal article" date="2019" name="Int. J. Syst. Evol. Microbiol.">
        <title>The Global Catalogue of Microorganisms (GCM) 10K type strain sequencing project: providing services to taxonomists for standard genome sequencing and annotation.</title>
        <authorList>
            <consortium name="The Broad Institute Genomics Platform"/>
            <consortium name="The Broad Institute Genome Sequencing Center for Infectious Disease"/>
            <person name="Wu L."/>
            <person name="Ma J."/>
        </authorList>
    </citation>
    <scope>NUCLEOTIDE SEQUENCE [LARGE SCALE GENOMIC DNA]</scope>
    <source>
        <strain evidence="3">CGMCC 1.12477</strain>
    </source>
</reference>
<dbReference type="EMBL" id="JBHUGD010000003">
    <property type="protein sequence ID" value="MFD1947346.1"/>
    <property type="molecule type" value="Genomic_DNA"/>
</dbReference>
<keyword evidence="3" id="KW-1185">Reference proteome</keyword>
<evidence type="ECO:0000313" key="3">
    <source>
        <dbReference type="Proteomes" id="UP001597351"/>
    </source>
</evidence>
<dbReference type="Gene3D" id="3.40.630.30">
    <property type="match status" value="1"/>
</dbReference>
<keyword evidence="2" id="KW-0012">Acyltransferase</keyword>
<accession>A0ABW4TMZ4</accession>
<proteinExistence type="predicted"/>
<name>A0ABW4TMZ4_9ACTN</name>
<evidence type="ECO:0000313" key="2">
    <source>
        <dbReference type="EMBL" id="MFD1947346.1"/>
    </source>
</evidence>
<dbReference type="EC" id="2.3.1.-" evidence="2"/>
<dbReference type="RefSeq" id="WP_343918355.1">
    <property type="nucleotide sequence ID" value="NZ_BAAAJT010000002.1"/>
</dbReference>
<dbReference type="InterPro" id="IPR000182">
    <property type="entry name" value="GNAT_dom"/>
</dbReference>
<dbReference type="PROSITE" id="PS51186">
    <property type="entry name" value="GNAT"/>
    <property type="match status" value="2"/>
</dbReference>
<evidence type="ECO:0000259" key="1">
    <source>
        <dbReference type="PROSITE" id="PS51186"/>
    </source>
</evidence>
<dbReference type="InterPro" id="IPR016181">
    <property type="entry name" value="Acyl_CoA_acyltransferase"/>
</dbReference>
<dbReference type="GO" id="GO:0016746">
    <property type="term" value="F:acyltransferase activity"/>
    <property type="evidence" value="ECO:0007669"/>
    <property type="project" value="UniProtKB-KW"/>
</dbReference>
<sequence>MELTVCTTDEDYEAWRRVRVAVVPYERADTVAEMRARDSADRLMLLATEDGLVVGSGAAARSNIAGGGYVSPMVLEEHRRRGHGTLLLRALADHVAGLGVADLRAMTDDEGSLAFAHRFGFLEVDQQVEQVRGVGDEPEPGPPPEGVEVVTTDERPDLWAASYGGFGRQALADFAVFQPIEVSAEQWREEWAGDPMFLAVHDGAVVGCAGLDRDADHPERGENALTAVRHDWRGRGLAVHLKRRTLRWAADHGLTEIYTWTQVGNRPMLTLNERLGYVTGRTSSTLSRPSPL</sequence>
<protein>
    <submittedName>
        <fullName evidence="2">GNAT family N-acetyltransferase</fullName>
        <ecNumber evidence="2">2.3.1.-</ecNumber>
    </submittedName>
</protein>
<dbReference type="PANTHER" id="PTHR43072">
    <property type="entry name" value="N-ACETYLTRANSFERASE"/>
    <property type="match status" value="1"/>
</dbReference>
<feature type="domain" description="N-acetyltransferase" evidence="1">
    <location>
        <begin position="145"/>
        <end position="292"/>
    </location>
</feature>
<dbReference type="CDD" id="cd04301">
    <property type="entry name" value="NAT_SF"/>
    <property type="match status" value="2"/>
</dbReference>
<comment type="caution">
    <text evidence="2">The sequence shown here is derived from an EMBL/GenBank/DDBJ whole genome shotgun (WGS) entry which is preliminary data.</text>
</comment>
<dbReference type="Proteomes" id="UP001597351">
    <property type="component" value="Unassembled WGS sequence"/>
</dbReference>
<gene>
    <name evidence="2" type="ORF">ACFSDE_11145</name>
</gene>
<feature type="domain" description="N-acetyltransferase" evidence="1">
    <location>
        <begin position="1"/>
        <end position="145"/>
    </location>
</feature>